<dbReference type="Proteomes" id="UP000239757">
    <property type="component" value="Unassembled WGS sequence"/>
</dbReference>
<name>A0A2P5YBS5_GOSBA</name>
<organism evidence="2 3">
    <name type="scientific">Gossypium barbadense</name>
    <name type="common">Sea Island cotton</name>
    <name type="synonym">Hibiscus barbadensis</name>
    <dbReference type="NCBI Taxonomy" id="3634"/>
    <lineage>
        <taxon>Eukaryota</taxon>
        <taxon>Viridiplantae</taxon>
        <taxon>Streptophyta</taxon>
        <taxon>Embryophyta</taxon>
        <taxon>Tracheophyta</taxon>
        <taxon>Spermatophyta</taxon>
        <taxon>Magnoliopsida</taxon>
        <taxon>eudicotyledons</taxon>
        <taxon>Gunneridae</taxon>
        <taxon>Pentapetalae</taxon>
        <taxon>rosids</taxon>
        <taxon>malvids</taxon>
        <taxon>Malvales</taxon>
        <taxon>Malvaceae</taxon>
        <taxon>Malvoideae</taxon>
        <taxon>Gossypium</taxon>
    </lineage>
</organism>
<dbReference type="AlphaFoldDB" id="A0A2P5YBS5"/>
<evidence type="ECO:0000313" key="3">
    <source>
        <dbReference type="Proteomes" id="UP000239757"/>
    </source>
</evidence>
<proteinExistence type="predicted"/>
<feature type="region of interest" description="Disordered" evidence="1">
    <location>
        <begin position="184"/>
        <end position="213"/>
    </location>
</feature>
<reference evidence="2 3" key="1">
    <citation type="submission" date="2015-01" db="EMBL/GenBank/DDBJ databases">
        <title>Genome of allotetraploid Gossypium barbadense reveals genomic plasticity and fiber elongation in cotton evolution.</title>
        <authorList>
            <person name="Chen X."/>
            <person name="Liu X."/>
            <person name="Zhao B."/>
            <person name="Zheng H."/>
            <person name="Hu Y."/>
            <person name="Lu G."/>
            <person name="Yang C."/>
            <person name="Chen J."/>
            <person name="Shan C."/>
            <person name="Zhang L."/>
            <person name="Zhou Y."/>
            <person name="Wang L."/>
            <person name="Guo W."/>
            <person name="Bai Y."/>
            <person name="Ruan J."/>
            <person name="Shangguan X."/>
            <person name="Mao Y."/>
            <person name="Jiang J."/>
            <person name="Zhu Y."/>
            <person name="Lei J."/>
            <person name="Kang H."/>
            <person name="Chen S."/>
            <person name="He X."/>
            <person name="Wang R."/>
            <person name="Wang Y."/>
            <person name="Chen J."/>
            <person name="Wang L."/>
            <person name="Yu S."/>
            <person name="Wang B."/>
            <person name="Wei J."/>
            <person name="Song S."/>
            <person name="Lu X."/>
            <person name="Gao Z."/>
            <person name="Gu W."/>
            <person name="Deng X."/>
            <person name="Ma D."/>
            <person name="Wang S."/>
            <person name="Liang W."/>
            <person name="Fang L."/>
            <person name="Cai C."/>
            <person name="Zhu X."/>
            <person name="Zhou B."/>
            <person name="Zhang Y."/>
            <person name="Chen Z."/>
            <person name="Xu S."/>
            <person name="Zhu R."/>
            <person name="Wang S."/>
            <person name="Zhang T."/>
            <person name="Zhao G."/>
        </authorList>
    </citation>
    <scope>NUCLEOTIDE SEQUENCE [LARGE SCALE GENOMIC DNA]</scope>
    <source>
        <strain evidence="3">cv. Xinhai21</strain>
        <tissue evidence="2">Leaf</tissue>
    </source>
</reference>
<evidence type="ECO:0000256" key="1">
    <source>
        <dbReference type="SAM" id="MobiDB-lite"/>
    </source>
</evidence>
<dbReference type="EMBL" id="KZ663400">
    <property type="protein sequence ID" value="PPS13016.1"/>
    <property type="molecule type" value="Genomic_DNA"/>
</dbReference>
<evidence type="ECO:0000313" key="2">
    <source>
        <dbReference type="EMBL" id="PPS13016.1"/>
    </source>
</evidence>
<feature type="compositionally biased region" description="Basic and acidic residues" evidence="1">
    <location>
        <begin position="408"/>
        <end position="418"/>
    </location>
</feature>
<protein>
    <submittedName>
        <fullName evidence="2">Uncharacterized protein</fullName>
    </submittedName>
</protein>
<feature type="region of interest" description="Disordered" evidence="1">
    <location>
        <begin position="408"/>
        <end position="430"/>
    </location>
</feature>
<accession>A0A2P5YBS5</accession>
<sequence length="447" mass="50506">MLTKFISVLETHFQNTETTFKNQQASIQGHETQIGQLTKLISERPQGSLSSNTESNPKEQINAITIQDVKGLVAPKPESKEKNCGNSYKNAYEPCSNNNKGPIYEERRLQIEELDEWRTQKLRIPNKLKLSQDEYFPYGTIEVIHPKFGTFKLIAGMMSGNSSHRLDYTEERCKPMYTGLGEANEARHSRKTRPCAPTHPSNTGVDRMSDTPKFKNRETYGQKLRHTGVSHGRVPQNLYKPLSIHHLSPQKSQTLAAVTLHALPPTPVQCRPHVVRRPLFPPQRSGNEQRHPQGLFFEIVELMYLEFTLELCSTFHLQTVMTNFDNPGMVQLRLGGLRDLVPASATYDPSHSKASALPPSLRYLHAILAYTLTGKRESTGVVTTHDATYPPQYRLAQANEEEDLKDITNDVPSCHEDPPTQPPPLHRPVHTAASYSNISGRLTRFEQ</sequence>
<gene>
    <name evidence="2" type="ORF">GOBAR_AA07627</name>
</gene>